<gene>
    <name evidence="2" type="ORF">TTHERM_00394700</name>
</gene>
<dbReference type="SUPFAM" id="SSF50978">
    <property type="entry name" value="WD40 repeat-like"/>
    <property type="match status" value="1"/>
</dbReference>
<sequence>MKLSNTQSLNIQNSDNNELCKIHKRIIELQCLNDKCKFFNQRGCSKCFLQGQIHENCELITQENYEQNSQHSKRKCIISEFDNQMNIFMKEVNTYLIKIKDLILKQIQLGDEQAFEKASHYIELLKDVTYLNGQQKNQQLSDVFFQLEENQELLEDEYYLNNSKSKLASQSQSKSDISILDQSQISQNLDASSISVASNNSVRKKVLLNSSSRRPTQNEQIRNSEMESSSSQIISSFNQSSSFVSDKIAPKLTQVETQCRYMSLGDFKFKQTQKIQITSEYIEDFCLFETSQSQDMNNNQPIMRDFESNLIQKSKAQKQYYLLTRCKRQALQVFNLQKMRLERVIHFTNDNELIQFKQISDSEVVIFSPNNKFFQVQSIFDESKFQQIDFKFNIDCIECDKEEQIIFIGHQLGKISVWDMKRQQMILESNKIHSKKISIMDYCEGRLITCCESGSVKEFLFNKNNPELRQKYIYRKEILSDQELESITCIKIINEDTILVQLGEEFIEIYKNGQKLNEECLEFMSCLQNMKVYDKRYCIMQNTEKENTFQIFDFKNFSFIRRPIQLQVKDSEDSEVIGAYYVNNSIILLLLNEKIIKYF</sequence>
<accession>Q232Y4</accession>
<reference evidence="3" key="1">
    <citation type="journal article" date="2006" name="PLoS Biol.">
        <title>Macronuclear genome sequence of the ciliate Tetrahymena thermophila, a model eukaryote.</title>
        <authorList>
            <person name="Eisen J.A."/>
            <person name="Coyne R.S."/>
            <person name="Wu M."/>
            <person name="Wu D."/>
            <person name="Thiagarajan M."/>
            <person name="Wortman J.R."/>
            <person name="Badger J.H."/>
            <person name="Ren Q."/>
            <person name="Amedeo P."/>
            <person name="Jones K.M."/>
            <person name="Tallon L.J."/>
            <person name="Delcher A.L."/>
            <person name="Salzberg S.L."/>
            <person name="Silva J.C."/>
            <person name="Haas B.J."/>
            <person name="Majoros W.H."/>
            <person name="Farzad M."/>
            <person name="Carlton J.M."/>
            <person name="Smith R.K. Jr."/>
            <person name="Garg J."/>
            <person name="Pearlman R.E."/>
            <person name="Karrer K.M."/>
            <person name="Sun L."/>
            <person name="Manning G."/>
            <person name="Elde N.C."/>
            <person name="Turkewitz A.P."/>
            <person name="Asai D.J."/>
            <person name="Wilkes D.E."/>
            <person name="Wang Y."/>
            <person name="Cai H."/>
            <person name="Collins K."/>
            <person name="Stewart B.A."/>
            <person name="Lee S.R."/>
            <person name="Wilamowska K."/>
            <person name="Weinberg Z."/>
            <person name="Ruzzo W.L."/>
            <person name="Wloga D."/>
            <person name="Gaertig J."/>
            <person name="Frankel J."/>
            <person name="Tsao C.-C."/>
            <person name="Gorovsky M.A."/>
            <person name="Keeling P.J."/>
            <person name="Waller R.F."/>
            <person name="Patron N.J."/>
            <person name="Cherry J.M."/>
            <person name="Stover N.A."/>
            <person name="Krieger C.J."/>
            <person name="del Toro C."/>
            <person name="Ryder H.F."/>
            <person name="Williamson S.C."/>
            <person name="Barbeau R.A."/>
            <person name="Hamilton E.P."/>
            <person name="Orias E."/>
        </authorList>
    </citation>
    <scope>NUCLEOTIDE SEQUENCE [LARGE SCALE GENOMIC DNA]</scope>
    <source>
        <strain evidence="3">SB210</strain>
    </source>
</reference>
<dbReference type="InterPro" id="IPR036322">
    <property type="entry name" value="WD40_repeat_dom_sf"/>
</dbReference>
<proteinExistence type="predicted"/>
<organism evidence="2 3">
    <name type="scientific">Tetrahymena thermophila (strain SB210)</name>
    <dbReference type="NCBI Taxonomy" id="312017"/>
    <lineage>
        <taxon>Eukaryota</taxon>
        <taxon>Sar</taxon>
        <taxon>Alveolata</taxon>
        <taxon>Ciliophora</taxon>
        <taxon>Intramacronucleata</taxon>
        <taxon>Oligohymenophorea</taxon>
        <taxon>Hymenostomatida</taxon>
        <taxon>Tetrahymenina</taxon>
        <taxon>Tetrahymenidae</taxon>
        <taxon>Tetrahymena</taxon>
    </lineage>
</organism>
<dbReference type="InParanoid" id="Q232Y4"/>
<dbReference type="HOGENOM" id="CLU_445167_0_0_1"/>
<dbReference type="KEGG" id="tet:TTHERM_00394700"/>
<dbReference type="InterPro" id="IPR015943">
    <property type="entry name" value="WD40/YVTN_repeat-like_dom_sf"/>
</dbReference>
<evidence type="ECO:0000313" key="2">
    <source>
        <dbReference type="EMBL" id="EAR91696.2"/>
    </source>
</evidence>
<feature type="compositionally biased region" description="Polar residues" evidence="1">
    <location>
        <begin position="208"/>
        <end position="221"/>
    </location>
</feature>
<dbReference type="Proteomes" id="UP000009168">
    <property type="component" value="Unassembled WGS sequence"/>
</dbReference>
<dbReference type="EMBL" id="GG662770">
    <property type="protein sequence ID" value="EAR91696.2"/>
    <property type="molecule type" value="Genomic_DNA"/>
</dbReference>
<dbReference type="RefSeq" id="XP_001011941.2">
    <property type="nucleotide sequence ID" value="XM_001011941.2"/>
</dbReference>
<dbReference type="Gene3D" id="2.130.10.10">
    <property type="entry name" value="YVTN repeat-like/Quinoprotein amine dehydrogenase"/>
    <property type="match status" value="1"/>
</dbReference>
<protein>
    <submittedName>
        <fullName evidence="2">Uncharacterized protein</fullName>
    </submittedName>
</protein>
<name>Q232Y4_TETTS</name>
<keyword evidence="3" id="KW-1185">Reference proteome</keyword>
<evidence type="ECO:0000313" key="3">
    <source>
        <dbReference type="Proteomes" id="UP000009168"/>
    </source>
</evidence>
<feature type="region of interest" description="Disordered" evidence="1">
    <location>
        <begin position="208"/>
        <end position="230"/>
    </location>
</feature>
<dbReference type="GeneID" id="7822699"/>
<evidence type="ECO:0000256" key="1">
    <source>
        <dbReference type="SAM" id="MobiDB-lite"/>
    </source>
</evidence>
<dbReference type="AlphaFoldDB" id="Q232Y4"/>